<keyword evidence="3" id="KW-1185">Reference proteome</keyword>
<protein>
    <submittedName>
        <fullName evidence="2">Uncharacterized protein</fullName>
    </submittedName>
</protein>
<reference evidence="2 3" key="1">
    <citation type="submission" date="2024-02" db="EMBL/GenBank/DDBJ databases">
        <authorList>
            <person name="Chen Y."/>
            <person name="Shah S."/>
            <person name="Dougan E. K."/>
            <person name="Thang M."/>
            <person name="Chan C."/>
        </authorList>
    </citation>
    <scope>NUCLEOTIDE SEQUENCE [LARGE SCALE GENOMIC DNA]</scope>
</reference>
<dbReference type="Proteomes" id="UP001642464">
    <property type="component" value="Unassembled WGS sequence"/>
</dbReference>
<comment type="caution">
    <text evidence="2">The sequence shown here is derived from an EMBL/GenBank/DDBJ whole genome shotgun (WGS) entry which is preliminary data.</text>
</comment>
<feature type="region of interest" description="Disordered" evidence="1">
    <location>
        <begin position="64"/>
        <end position="86"/>
    </location>
</feature>
<organism evidence="2 3">
    <name type="scientific">Durusdinium trenchii</name>
    <dbReference type="NCBI Taxonomy" id="1381693"/>
    <lineage>
        <taxon>Eukaryota</taxon>
        <taxon>Sar</taxon>
        <taxon>Alveolata</taxon>
        <taxon>Dinophyceae</taxon>
        <taxon>Suessiales</taxon>
        <taxon>Symbiodiniaceae</taxon>
        <taxon>Durusdinium</taxon>
    </lineage>
</organism>
<evidence type="ECO:0000313" key="3">
    <source>
        <dbReference type="Proteomes" id="UP001642464"/>
    </source>
</evidence>
<proteinExistence type="predicted"/>
<evidence type="ECO:0000313" key="2">
    <source>
        <dbReference type="EMBL" id="CAK9107118.1"/>
    </source>
</evidence>
<sequence>MIRTSPRFARCAAKEAAATLRGVYGDLSRGKSAKPSDTATGQKARRLSKHLDDFLRFLAEAGTDTEASAASDEGLGAWPGDRGVAE</sequence>
<evidence type="ECO:0000256" key="1">
    <source>
        <dbReference type="SAM" id="MobiDB-lite"/>
    </source>
</evidence>
<accession>A0ABP0S417</accession>
<dbReference type="EMBL" id="CAXAMM010042851">
    <property type="protein sequence ID" value="CAK9107118.1"/>
    <property type="molecule type" value="Genomic_DNA"/>
</dbReference>
<gene>
    <name evidence="2" type="ORF">SCF082_LOCUS49874</name>
</gene>
<name>A0ABP0S417_9DINO</name>